<dbReference type="InterPro" id="IPR046667">
    <property type="entry name" value="DUF6537"/>
</dbReference>
<protein>
    <submittedName>
        <fullName evidence="5">Indolepyruvate ferredoxin oxidoreductase</fullName>
    </submittedName>
</protein>
<dbReference type="EMBL" id="BMGG01000004">
    <property type="protein sequence ID" value="GGC65501.1"/>
    <property type="molecule type" value="Genomic_DNA"/>
</dbReference>
<gene>
    <name evidence="5" type="ORF">GCM10010994_25110</name>
</gene>
<feature type="compositionally biased region" description="Basic and acidic residues" evidence="2">
    <location>
        <begin position="1"/>
        <end position="18"/>
    </location>
</feature>
<keyword evidence="1" id="KW-0560">Oxidoreductase</keyword>
<dbReference type="InterPro" id="IPR002880">
    <property type="entry name" value="Pyrv_Fd/Flavodoxin_OxRdtase_N"/>
</dbReference>
<dbReference type="PANTHER" id="PTHR48084:SF3">
    <property type="entry name" value="SUBUNIT OF PYRUVATE:FLAVODOXIN OXIDOREDUCTASE"/>
    <property type="match status" value="1"/>
</dbReference>
<sequence length="1226" mass="131392">MDGRVKPDHDAGPHRETFRLTPSETPMNAITKTFNADFSLQDRYTRESGAIYLNGIQALVRILLDQRRADVRAGLNTGGFVCGYPGSPVGGVDDEMEKNAAILTEHHVVHRRGLNEELAATAVFGTQALHGVPKARYDGVYGLWFGKAPGVDRSIDAFRHANFRGVGKNGGVLAVAGDDPHARSTIFPSDSNGVFSSLYMPTLCPGNVQDVIDFGLHGYALSRAAGLWVGFKLVTDVADSAGTALIDPARIAPVIPEVLFDGQPLVPRLRVNEAGGLLIEAERRIVYGQHEIARQYARLNGLNRITFEPKRPRIGLMTVGKTYYDLRQALRDLGFDDAMLEAAGVRILKMGMIYPVEPQIIRDFARGLEEIVVIEDKRPTLETAVKELLYDSPDRPRVVGRADETGAPLLTAHGELSADLIARALAKRLRGAVPSPARLDERIDLLDRNRNTAGPPAAARTPYFCSGCPHNRSLRVPEGSVVGAGIGCHIMTLWMGPVFGDVVGFTQMGGEGAQWVGLAPFSDTGHFFQNLGDGTFAHSGSLAVRFAVSAGINVTYKLLYNSTIAMTGGQDVPGSMTVPDMVRMLTAEGVRRIVITTDEPEKYAGVDVAGAAVRHRDDLVEAERELAATPGVTVLINDQQCAAEKRRKRKRGALAYKRQSVMINERVCEGCGDCGAKSNCLSVQPVATEFGRKTQIHQSSCNQDFSCLLGDCPSFMTVETTASKAEPRKIVAAALPEDLVLPDPRPLVPADGFSAGLVGIGGTGVVTVNQILGTAANIAGLHAQTYDHTGSSQKAGPVISHLKVSRGPIDGAPTVSSGSADLYLVFDPLGAVNPNNIVMASPQRTVAVVSTTRVPTGEMVSNPGKAYPSMSRLTDRINAASRPDHNIFFDAQDLAERLLGDHMACNLLLVGAAYQRGALPIPAEAIEQAIRLNATAVPMNLAAFRWGRLSVADPARVAAAARREAASAGAAPAEKARAVVSLAAARIVDGVGADGELKRLLGVRVPELIAFQSEAYARDYAAVVREALAAEARAGGGRRGLSESVARNLYKLMAYKDEYEVARLMLAEEAQARLTNAFGSEARVSWHLHPTFLRALGVKKKVKLGPWFKPAFRLLKAMKSLRGTPLDLLGRTQVRRVERALIGHYRALLAATFAKLDSATYDLAVELAEIPDLVRGYEHVKLGNVARYKAAAERLAGLLGLNVPFGPVLGAIAHEVAAKPELAKAA</sequence>
<dbReference type="CDD" id="cd07034">
    <property type="entry name" value="TPP_PYR_PFOR_IOR-alpha_like"/>
    <property type="match status" value="1"/>
</dbReference>
<dbReference type="PANTHER" id="PTHR48084">
    <property type="entry name" value="2-OXOGLUTARATE OXIDOREDUCTASE SUBUNIT KORB-RELATED"/>
    <property type="match status" value="1"/>
</dbReference>
<reference evidence="5" key="2">
    <citation type="submission" date="2020-09" db="EMBL/GenBank/DDBJ databases">
        <authorList>
            <person name="Sun Q."/>
            <person name="Zhou Y."/>
        </authorList>
    </citation>
    <scope>NUCLEOTIDE SEQUENCE</scope>
    <source>
        <strain evidence="5">CGMCC 1.12919</strain>
    </source>
</reference>
<dbReference type="NCBIfam" id="NF009589">
    <property type="entry name" value="PRK13030.1"/>
    <property type="match status" value="1"/>
</dbReference>
<dbReference type="Gene3D" id="3.40.920.10">
    <property type="entry name" value="Pyruvate-ferredoxin oxidoreductase, PFOR, domain III"/>
    <property type="match status" value="1"/>
</dbReference>
<dbReference type="InterPro" id="IPR009014">
    <property type="entry name" value="Transketo_C/PFOR_II"/>
</dbReference>
<evidence type="ECO:0000313" key="6">
    <source>
        <dbReference type="Proteomes" id="UP000637002"/>
    </source>
</evidence>
<keyword evidence="6" id="KW-1185">Reference proteome</keyword>
<accession>A0A916UAJ5</accession>
<organism evidence="5 6">
    <name type="scientific">Chelatococcus reniformis</name>
    <dbReference type="NCBI Taxonomy" id="1494448"/>
    <lineage>
        <taxon>Bacteria</taxon>
        <taxon>Pseudomonadati</taxon>
        <taxon>Pseudomonadota</taxon>
        <taxon>Alphaproteobacteria</taxon>
        <taxon>Hyphomicrobiales</taxon>
        <taxon>Chelatococcaceae</taxon>
        <taxon>Chelatococcus</taxon>
    </lineage>
</organism>
<dbReference type="Proteomes" id="UP000637002">
    <property type="component" value="Unassembled WGS sequence"/>
</dbReference>
<dbReference type="InterPro" id="IPR051457">
    <property type="entry name" value="2-oxoacid:Fd_oxidoreductase"/>
</dbReference>
<dbReference type="GO" id="GO:0016903">
    <property type="term" value="F:oxidoreductase activity, acting on the aldehyde or oxo group of donors"/>
    <property type="evidence" value="ECO:0007669"/>
    <property type="project" value="InterPro"/>
</dbReference>
<dbReference type="SUPFAM" id="SSF52922">
    <property type="entry name" value="TK C-terminal domain-like"/>
    <property type="match status" value="1"/>
</dbReference>
<dbReference type="InterPro" id="IPR002869">
    <property type="entry name" value="Pyrv_flavodox_OxRed_cen"/>
</dbReference>
<evidence type="ECO:0000313" key="5">
    <source>
        <dbReference type="EMBL" id="GGC65501.1"/>
    </source>
</evidence>
<evidence type="ECO:0000256" key="1">
    <source>
        <dbReference type="ARBA" id="ARBA00023002"/>
    </source>
</evidence>
<feature type="domain" description="Pyruvate/ketoisovalerate oxidoreductase catalytic" evidence="3">
    <location>
        <begin position="761"/>
        <end position="947"/>
    </location>
</feature>
<name>A0A916UAJ5_9HYPH</name>
<dbReference type="SUPFAM" id="SSF53323">
    <property type="entry name" value="Pyruvate-ferredoxin oxidoreductase, PFOR, domain III"/>
    <property type="match status" value="1"/>
</dbReference>
<dbReference type="CDD" id="cd02008">
    <property type="entry name" value="TPP_IOR_alpha"/>
    <property type="match status" value="1"/>
</dbReference>
<dbReference type="NCBIfam" id="NF009588">
    <property type="entry name" value="PRK13029.1"/>
    <property type="match status" value="1"/>
</dbReference>
<evidence type="ECO:0000256" key="2">
    <source>
        <dbReference type="SAM" id="MobiDB-lite"/>
    </source>
</evidence>
<dbReference type="Gene3D" id="3.40.50.970">
    <property type="match status" value="1"/>
</dbReference>
<reference evidence="5" key="1">
    <citation type="journal article" date="2014" name="Int. J. Syst. Evol. Microbiol.">
        <title>Complete genome sequence of Corynebacterium casei LMG S-19264T (=DSM 44701T), isolated from a smear-ripened cheese.</title>
        <authorList>
            <consortium name="US DOE Joint Genome Institute (JGI-PGF)"/>
            <person name="Walter F."/>
            <person name="Albersmeier A."/>
            <person name="Kalinowski J."/>
            <person name="Ruckert C."/>
        </authorList>
    </citation>
    <scope>NUCLEOTIDE SEQUENCE</scope>
    <source>
        <strain evidence="5">CGMCC 1.12919</strain>
    </source>
</reference>
<proteinExistence type="predicted"/>
<dbReference type="InterPro" id="IPR019752">
    <property type="entry name" value="Pyrv/ketoisovalerate_OxRed_cat"/>
</dbReference>
<dbReference type="SUPFAM" id="SSF52518">
    <property type="entry name" value="Thiamin diphosphate-binding fold (THDP-binding)"/>
    <property type="match status" value="2"/>
</dbReference>
<feature type="domain" description="DUF6537" evidence="4">
    <location>
        <begin position="999"/>
        <end position="1193"/>
    </location>
</feature>
<dbReference type="Pfam" id="PF20169">
    <property type="entry name" value="DUF6537"/>
    <property type="match status" value="1"/>
</dbReference>
<dbReference type="Pfam" id="PF01558">
    <property type="entry name" value="POR"/>
    <property type="match status" value="1"/>
</dbReference>
<dbReference type="InterPro" id="IPR029061">
    <property type="entry name" value="THDP-binding"/>
</dbReference>
<evidence type="ECO:0000259" key="4">
    <source>
        <dbReference type="Pfam" id="PF20169"/>
    </source>
</evidence>
<comment type="caution">
    <text evidence="5">The sequence shown here is derived from an EMBL/GenBank/DDBJ whole genome shotgun (WGS) entry which is preliminary data.</text>
</comment>
<feature type="region of interest" description="Disordered" evidence="2">
    <location>
        <begin position="1"/>
        <end position="20"/>
    </location>
</feature>
<evidence type="ECO:0000259" key="3">
    <source>
        <dbReference type="Pfam" id="PF01558"/>
    </source>
</evidence>
<dbReference type="AlphaFoldDB" id="A0A916UAJ5"/>